<dbReference type="PROSITE" id="PS51833">
    <property type="entry name" value="HDOD"/>
    <property type="match status" value="1"/>
</dbReference>
<dbReference type="Gene3D" id="1.10.3210.10">
    <property type="entry name" value="Hypothetical protein af1432"/>
    <property type="match status" value="1"/>
</dbReference>
<organism evidence="2 3">
    <name type="scientific">Azospira oryzae</name>
    <dbReference type="NCBI Taxonomy" id="146939"/>
    <lineage>
        <taxon>Bacteria</taxon>
        <taxon>Pseudomonadati</taxon>
        <taxon>Pseudomonadota</taxon>
        <taxon>Betaproteobacteria</taxon>
        <taxon>Rhodocyclales</taxon>
        <taxon>Rhodocyclaceae</taxon>
        <taxon>Azospira</taxon>
    </lineage>
</organism>
<name>A0ABY0IQJ0_9RHOO</name>
<dbReference type="Proteomes" id="UP000292136">
    <property type="component" value="Unassembled WGS sequence"/>
</dbReference>
<dbReference type="RefSeq" id="WP_130458411.1">
    <property type="nucleotide sequence ID" value="NZ_SHKM01000001.1"/>
</dbReference>
<feature type="domain" description="HDOD" evidence="1">
    <location>
        <begin position="36"/>
        <end position="228"/>
    </location>
</feature>
<evidence type="ECO:0000313" key="3">
    <source>
        <dbReference type="Proteomes" id="UP000292136"/>
    </source>
</evidence>
<proteinExistence type="predicted"/>
<dbReference type="PANTHER" id="PTHR33525">
    <property type="match status" value="1"/>
</dbReference>
<evidence type="ECO:0000313" key="2">
    <source>
        <dbReference type="EMBL" id="RZT89730.1"/>
    </source>
</evidence>
<reference evidence="2 3" key="1">
    <citation type="submission" date="2019-02" db="EMBL/GenBank/DDBJ databases">
        <title>Genomic Encyclopedia of Type Strains, Phase IV (KMG-IV): sequencing the most valuable type-strain genomes for metagenomic binning, comparative biology and taxonomic classification.</title>
        <authorList>
            <person name="Goeker M."/>
        </authorList>
    </citation>
    <scope>NUCLEOTIDE SEQUENCE [LARGE SCALE GENOMIC DNA]</scope>
    <source>
        <strain evidence="2 3">DSM 21223</strain>
    </source>
</reference>
<dbReference type="InterPro" id="IPR052340">
    <property type="entry name" value="RNase_Y/CdgJ"/>
</dbReference>
<dbReference type="Pfam" id="PF08668">
    <property type="entry name" value="HDOD"/>
    <property type="match status" value="1"/>
</dbReference>
<dbReference type="PANTHER" id="PTHR33525:SF6">
    <property type="entry name" value="HDOD DOMAIN-CONTAINING PROTEIN"/>
    <property type="match status" value="1"/>
</dbReference>
<dbReference type="NCBIfam" id="TIGR00277">
    <property type="entry name" value="HDIG"/>
    <property type="match status" value="1"/>
</dbReference>
<keyword evidence="3" id="KW-1185">Reference proteome</keyword>
<gene>
    <name evidence="2" type="ORF">EV678_0524</name>
</gene>
<protein>
    <submittedName>
        <fullName evidence="2">Nucleotidyltransferase with HDIG domain</fullName>
    </submittedName>
</protein>
<dbReference type="SUPFAM" id="SSF109604">
    <property type="entry name" value="HD-domain/PDEase-like"/>
    <property type="match status" value="1"/>
</dbReference>
<evidence type="ECO:0000259" key="1">
    <source>
        <dbReference type="PROSITE" id="PS51833"/>
    </source>
</evidence>
<comment type="caution">
    <text evidence="2">The sequence shown here is derived from an EMBL/GenBank/DDBJ whole genome shotgun (WGS) entry which is preliminary data.</text>
</comment>
<dbReference type="InterPro" id="IPR013976">
    <property type="entry name" value="HDOD"/>
</dbReference>
<dbReference type="InterPro" id="IPR006675">
    <property type="entry name" value="HDIG_dom"/>
</dbReference>
<accession>A0ABY0IQJ0</accession>
<dbReference type="EMBL" id="SHKM01000001">
    <property type="protein sequence ID" value="RZT89730.1"/>
    <property type="molecule type" value="Genomic_DNA"/>
</dbReference>
<sequence length="303" mass="33292">MFAEVPELSPGASAPLAMAASIELETVNGILSTVTIPPCPSVVLSLMEEARQDDVDFQRINRLISGDVSLAASMMKTANSPFFALRSKVQSVQQAVAVLGLKNILKVVTGLELQRSLGKGGGVSMERFWERSNLHAAICGCLARRLPGTSVEDAYTFGLFHDCGIPILMQRFPDYKETLMAANHSSLPVPEVEFERHATSHVMVGAMLAHNWQLPEKIVRAIRGHHDLTLLEDEWEPAEVRTLIALSLLAEHLAARYLGVAEESEWQLWGEQAFAYLGFDDGELEELYPELLEELGDVIAARG</sequence>